<sequence>MRRCPSCIKSKSTYPKHGPIQIRIFDGPFDTDGQLPTSSSVVVEDERVGKLVSHKFAKAVSRRRAGESPIASNSIRASSPLLRRIQTRNDPLWRAGGTTLQGHSYQLFQPTTDPITADPCKKVELVLRLVAREDEPEVKFPTGLCTPLSTLRPPPVPE</sequence>
<dbReference type="AlphaFoldDB" id="A0AAD9Q8T4"/>
<evidence type="ECO:0000313" key="2">
    <source>
        <dbReference type="Proteomes" id="UP001249851"/>
    </source>
</evidence>
<protein>
    <submittedName>
        <fullName evidence="1">Uncharacterized protein</fullName>
    </submittedName>
</protein>
<accession>A0AAD9Q8T4</accession>
<comment type="caution">
    <text evidence="1">The sequence shown here is derived from an EMBL/GenBank/DDBJ whole genome shotgun (WGS) entry which is preliminary data.</text>
</comment>
<evidence type="ECO:0000313" key="1">
    <source>
        <dbReference type="EMBL" id="KAK2556815.1"/>
    </source>
</evidence>
<organism evidence="1 2">
    <name type="scientific">Acropora cervicornis</name>
    <name type="common">Staghorn coral</name>
    <dbReference type="NCBI Taxonomy" id="6130"/>
    <lineage>
        <taxon>Eukaryota</taxon>
        <taxon>Metazoa</taxon>
        <taxon>Cnidaria</taxon>
        <taxon>Anthozoa</taxon>
        <taxon>Hexacorallia</taxon>
        <taxon>Scleractinia</taxon>
        <taxon>Astrocoeniina</taxon>
        <taxon>Acroporidae</taxon>
        <taxon>Acropora</taxon>
    </lineage>
</organism>
<proteinExistence type="predicted"/>
<gene>
    <name evidence="1" type="ORF">P5673_021024</name>
</gene>
<keyword evidence="2" id="KW-1185">Reference proteome</keyword>
<dbReference type="EMBL" id="JARQWQ010000053">
    <property type="protein sequence ID" value="KAK2556815.1"/>
    <property type="molecule type" value="Genomic_DNA"/>
</dbReference>
<reference evidence="1" key="2">
    <citation type="journal article" date="2023" name="Science">
        <title>Genomic signatures of disease resistance in endangered staghorn corals.</title>
        <authorList>
            <person name="Vollmer S.V."/>
            <person name="Selwyn J.D."/>
            <person name="Despard B.A."/>
            <person name="Roesel C.L."/>
        </authorList>
    </citation>
    <scope>NUCLEOTIDE SEQUENCE</scope>
    <source>
        <strain evidence="1">K2</strain>
    </source>
</reference>
<dbReference type="Proteomes" id="UP001249851">
    <property type="component" value="Unassembled WGS sequence"/>
</dbReference>
<name>A0AAD9Q8T4_ACRCE</name>
<reference evidence="1" key="1">
    <citation type="journal article" date="2023" name="G3 (Bethesda)">
        <title>Whole genome assembly and annotation of the endangered Caribbean coral Acropora cervicornis.</title>
        <authorList>
            <person name="Selwyn J.D."/>
            <person name="Vollmer S.V."/>
        </authorList>
    </citation>
    <scope>NUCLEOTIDE SEQUENCE</scope>
    <source>
        <strain evidence="1">K2</strain>
    </source>
</reference>